<dbReference type="InterPro" id="IPR044066">
    <property type="entry name" value="TRIAD_supradom"/>
</dbReference>
<dbReference type="Gene3D" id="1.20.120.1750">
    <property type="match status" value="1"/>
</dbReference>
<dbReference type="SMART" id="SM00647">
    <property type="entry name" value="IBR"/>
    <property type="match status" value="2"/>
</dbReference>
<dbReference type="Pfam" id="PF01485">
    <property type="entry name" value="IBR"/>
    <property type="match status" value="1"/>
</dbReference>
<dbReference type="InParanoid" id="S2JUK8"/>
<evidence type="ECO:0000256" key="7">
    <source>
        <dbReference type="ARBA" id="ARBA00022786"/>
    </source>
</evidence>
<dbReference type="GO" id="GO:0016567">
    <property type="term" value="P:protein ubiquitination"/>
    <property type="evidence" value="ECO:0007669"/>
    <property type="project" value="InterPro"/>
</dbReference>
<dbReference type="InterPro" id="IPR013083">
    <property type="entry name" value="Znf_RING/FYVE/PHD"/>
</dbReference>
<accession>S2JUK8</accession>
<evidence type="ECO:0000256" key="2">
    <source>
        <dbReference type="ARBA" id="ARBA00012251"/>
    </source>
</evidence>
<dbReference type="VEuPathDB" id="FungiDB:HMPREF1544_09793"/>
<dbReference type="InterPro" id="IPR031127">
    <property type="entry name" value="E3_UB_ligase_RBR"/>
</dbReference>
<evidence type="ECO:0000256" key="3">
    <source>
        <dbReference type="ARBA" id="ARBA00022679"/>
    </source>
</evidence>
<name>S2JUK8_MUCC1</name>
<dbReference type="EC" id="2.3.2.31" evidence="2"/>
<dbReference type="Proteomes" id="UP000014254">
    <property type="component" value="Unassembled WGS sequence"/>
</dbReference>
<keyword evidence="7" id="KW-0833">Ubl conjugation pathway</keyword>
<evidence type="ECO:0000256" key="4">
    <source>
        <dbReference type="ARBA" id="ARBA00022723"/>
    </source>
</evidence>
<gene>
    <name evidence="10" type="ORF">HMPREF1544_09793</name>
</gene>
<keyword evidence="4" id="KW-0479">Metal-binding</keyword>
<keyword evidence="8" id="KW-0862">Zinc</keyword>
<dbReference type="STRING" id="1220926.S2JUK8"/>
<dbReference type="OMA" id="NDKADEM"/>
<evidence type="ECO:0000256" key="5">
    <source>
        <dbReference type="ARBA" id="ARBA00022737"/>
    </source>
</evidence>
<protein>
    <recommendedName>
        <fullName evidence="2">RBR-type E3 ubiquitin transferase</fullName>
        <ecNumber evidence="2">2.3.2.31</ecNumber>
    </recommendedName>
</protein>
<proteinExistence type="predicted"/>
<dbReference type="InterPro" id="IPR002867">
    <property type="entry name" value="IBR_dom"/>
</dbReference>
<dbReference type="eggNOG" id="KOG1812">
    <property type="taxonomic scope" value="Eukaryota"/>
</dbReference>
<evidence type="ECO:0000256" key="1">
    <source>
        <dbReference type="ARBA" id="ARBA00001798"/>
    </source>
</evidence>
<evidence type="ECO:0000313" key="11">
    <source>
        <dbReference type="Proteomes" id="UP000014254"/>
    </source>
</evidence>
<organism evidence="10 11">
    <name type="scientific">Mucor circinelloides f. circinelloides (strain 1006PhL)</name>
    <name type="common">Mucormycosis agent</name>
    <name type="synonym">Calyptromyces circinelloides</name>
    <dbReference type="NCBI Taxonomy" id="1220926"/>
    <lineage>
        <taxon>Eukaryota</taxon>
        <taxon>Fungi</taxon>
        <taxon>Fungi incertae sedis</taxon>
        <taxon>Mucoromycota</taxon>
        <taxon>Mucoromycotina</taxon>
        <taxon>Mucoromycetes</taxon>
        <taxon>Mucorales</taxon>
        <taxon>Mucorineae</taxon>
        <taxon>Mucoraceae</taxon>
        <taxon>Mucor</taxon>
    </lineage>
</organism>
<dbReference type="EMBL" id="KE124070">
    <property type="protein sequence ID" value="EPB83465.1"/>
    <property type="molecule type" value="Genomic_DNA"/>
</dbReference>
<evidence type="ECO:0000259" key="9">
    <source>
        <dbReference type="PROSITE" id="PS51873"/>
    </source>
</evidence>
<dbReference type="CDD" id="cd22584">
    <property type="entry name" value="Rcat_RBR_unk"/>
    <property type="match status" value="1"/>
</dbReference>
<dbReference type="GO" id="GO:0061630">
    <property type="term" value="F:ubiquitin protein ligase activity"/>
    <property type="evidence" value="ECO:0007669"/>
    <property type="project" value="UniProtKB-EC"/>
</dbReference>
<evidence type="ECO:0000256" key="8">
    <source>
        <dbReference type="ARBA" id="ARBA00022833"/>
    </source>
</evidence>
<feature type="domain" description="RING-type" evidence="9">
    <location>
        <begin position="1"/>
        <end position="189"/>
    </location>
</feature>
<dbReference type="AlphaFoldDB" id="S2JUK8"/>
<evidence type="ECO:0000313" key="10">
    <source>
        <dbReference type="EMBL" id="EPB83465.1"/>
    </source>
</evidence>
<dbReference type="PANTHER" id="PTHR11685">
    <property type="entry name" value="RBR FAMILY RING FINGER AND IBR DOMAIN-CONTAINING"/>
    <property type="match status" value="1"/>
</dbReference>
<dbReference type="GO" id="GO:0008270">
    <property type="term" value="F:zinc ion binding"/>
    <property type="evidence" value="ECO:0007669"/>
    <property type="project" value="UniProtKB-KW"/>
</dbReference>
<keyword evidence="5" id="KW-0677">Repeat</keyword>
<keyword evidence="11" id="KW-1185">Reference proteome</keyword>
<comment type="catalytic activity">
    <reaction evidence="1">
        <text>[E2 ubiquitin-conjugating enzyme]-S-ubiquitinyl-L-cysteine + [acceptor protein]-L-lysine = [E2 ubiquitin-conjugating enzyme]-L-cysteine + [acceptor protein]-N(6)-ubiquitinyl-L-lysine.</text>
        <dbReference type="EC" id="2.3.2.31"/>
    </reaction>
</comment>
<dbReference type="OrthoDB" id="1431934at2759"/>
<reference evidence="11" key="1">
    <citation type="submission" date="2013-05" db="EMBL/GenBank/DDBJ databases">
        <title>The Genome sequence of Mucor circinelloides f. circinelloides 1006PhL.</title>
        <authorList>
            <consortium name="The Broad Institute Genomics Platform"/>
            <person name="Cuomo C."/>
            <person name="Earl A."/>
            <person name="Findley K."/>
            <person name="Lee S.C."/>
            <person name="Walker B."/>
            <person name="Young S."/>
            <person name="Zeng Q."/>
            <person name="Gargeya S."/>
            <person name="Fitzgerald M."/>
            <person name="Haas B."/>
            <person name="Abouelleil A."/>
            <person name="Allen A.W."/>
            <person name="Alvarado L."/>
            <person name="Arachchi H.M."/>
            <person name="Berlin A.M."/>
            <person name="Chapman S.B."/>
            <person name="Gainer-Dewar J."/>
            <person name="Goldberg J."/>
            <person name="Griggs A."/>
            <person name="Gujja S."/>
            <person name="Hansen M."/>
            <person name="Howarth C."/>
            <person name="Imamovic A."/>
            <person name="Ireland A."/>
            <person name="Larimer J."/>
            <person name="McCowan C."/>
            <person name="Murphy C."/>
            <person name="Pearson M."/>
            <person name="Poon T.W."/>
            <person name="Priest M."/>
            <person name="Roberts A."/>
            <person name="Saif S."/>
            <person name="Shea T."/>
            <person name="Sisk P."/>
            <person name="Sykes S."/>
            <person name="Wortman J."/>
            <person name="Nusbaum C."/>
            <person name="Birren B."/>
        </authorList>
    </citation>
    <scope>NUCLEOTIDE SEQUENCE [LARGE SCALE GENOMIC DNA]</scope>
    <source>
        <strain evidence="11">1006PhL</strain>
    </source>
</reference>
<sequence length="223" mass="25810">MKPEGCEHAICDACLRAYYQTALNDVRYHSFEEIQCPNPDCEALLVSERVTQKIFSAKQRDDWWTTATVKTFVENKVECPYQDCKAIFDADVKLTKKCTFAECYECRRAVCTACQSPWHPGVIKIVDDEEELKKTLQEAKERSWARCPKCHHLVERKDGCLTVWCKCRTEFCYRCGGYSSKHVCVNQCYNLPLDQVEALRNQMFTTPSTGRTTALQKLNVLYQ</sequence>
<dbReference type="SUPFAM" id="SSF57850">
    <property type="entry name" value="RING/U-box"/>
    <property type="match status" value="2"/>
</dbReference>
<keyword evidence="6" id="KW-0863">Zinc-finger</keyword>
<dbReference type="Gene3D" id="3.30.40.10">
    <property type="entry name" value="Zinc/RING finger domain, C3HC4 (zinc finger)"/>
    <property type="match status" value="1"/>
</dbReference>
<dbReference type="PROSITE" id="PS51873">
    <property type="entry name" value="TRIAD"/>
    <property type="match status" value="1"/>
</dbReference>
<evidence type="ECO:0000256" key="6">
    <source>
        <dbReference type="ARBA" id="ARBA00022771"/>
    </source>
</evidence>
<keyword evidence="3" id="KW-0808">Transferase</keyword>